<dbReference type="AlphaFoldDB" id="A0A415E356"/>
<keyword evidence="1" id="KW-0812">Transmembrane</keyword>
<dbReference type="STRING" id="1776384.GCA_900086585_03625"/>
<organism evidence="2 3">
    <name type="scientific">Emergencia timonensis</name>
    <dbReference type="NCBI Taxonomy" id="1776384"/>
    <lineage>
        <taxon>Bacteria</taxon>
        <taxon>Bacillati</taxon>
        <taxon>Bacillota</taxon>
        <taxon>Clostridia</taxon>
        <taxon>Peptostreptococcales</taxon>
        <taxon>Anaerovoracaceae</taxon>
        <taxon>Emergencia</taxon>
    </lineage>
</organism>
<keyword evidence="1" id="KW-0472">Membrane</keyword>
<dbReference type="RefSeq" id="WP_118334556.1">
    <property type="nucleotide sequence ID" value="NZ_AP025567.1"/>
</dbReference>
<name>A0A415E356_9FIRM</name>
<dbReference type="OrthoDB" id="2656948at2"/>
<keyword evidence="1" id="KW-1133">Transmembrane helix</keyword>
<evidence type="ECO:0000313" key="2">
    <source>
        <dbReference type="EMBL" id="RHJ88062.1"/>
    </source>
</evidence>
<dbReference type="Proteomes" id="UP000284841">
    <property type="component" value="Unassembled WGS sequence"/>
</dbReference>
<evidence type="ECO:0000256" key="1">
    <source>
        <dbReference type="SAM" id="Phobius"/>
    </source>
</evidence>
<accession>A0A415E356</accession>
<comment type="caution">
    <text evidence="2">The sequence shown here is derived from an EMBL/GenBank/DDBJ whole genome shotgun (WGS) entry which is preliminary data.</text>
</comment>
<sequence>MEHRLNKKVILFCFSLILVIISLIATPTIYSFLCYEKNQVGESYGKAAEMIDGSGFLKNPDLIEIIADNGKKGYVRKSDYYITQPNNPEEAIVYMKKLSAIPVYKNDGITKIGELNLHIEVRETSNFRKKKVRTECLK</sequence>
<proteinExistence type="predicted"/>
<reference evidence="2 3" key="1">
    <citation type="submission" date="2018-08" db="EMBL/GenBank/DDBJ databases">
        <title>A genome reference for cultivated species of the human gut microbiota.</title>
        <authorList>
            <person name="Zou Y."/>
            <person name="Xue W."/>
            <person name="Luo G."/>
        </authorList>
    </citation>
    <scope>NUCLEOTIDE SEQUENCE [LARGE SCALE GENOMIC DNA]</scope>
    <source>
        <strain evidence="2 3">AM07-24</strain>
    </source>
</reference>
<keyword evidence="3" id="KW-1185">Reference proteome</keyword>
<protein>
    <submittedName>
        <fullName evidence="2">Uncharacterized protein</fullName>
    </submittedName>
</protein>
<dbReference type="EMBL" id="QRMS01000002">
    <property type="protein sequence ID" value="RHJ88062.1"/>
    <property type="molecule type" value="Genomic_DNA"/>
</dbReference>
<gene>
    <name evidence="2" type="ORF">DW099_06490</name>
</gene>
<feature type="transmembrane region" description="Helical" evidence="1">
    <location>
        <begin position="9"/>
        <end position="33"/>
    </location>
</feature>
<evidence type="ECO:0000313" key="3">
    <source>
        <dbReference type="Proteomes" id="UP000284841"/>
    </source>
</evidence>